<dbReference type="AlphaFoldDB" id="A0A0D5XUA2"/>
<organism evidence="1 2">
    <name type="scientific">Pseudomonas chlororaphis</name>
    <dbReference type="NCBI Taxonomy" id="587753"/>
    <lineage>
        <taxon>Bacteria</taxon>
        <taxon>Pseudomonadati</taxon>
        <taxon>Pseudomonadota</taxon>
        <taxon>Gammaproteobacteria</taxon>
        <taxon>Pseudomonadales</taxon>
        <taxon>Pseudomonadaceae</taxon>
        <taxon>Pseudomonas</taxon>
    </lineage>
</organism>
<dbReference type="Proteomes" id="UP000032748">
    <property type="component" value="Chromosome"/>
</dbReference>
<evidence type="ECO:0000313" key="2">
    <source>
        <dbReference type="Proteomes" id="UP000032748"/>
    </source>
</evidence>
<proteinExistence type="predicted"/>
<accession>A0A0D5XUA2</accession>
<protein>
    <submittedName>
        <fullName evidence="1">Uncharacterized protein</fullName>
    </submittedName>
</protein>
<reference evidence="1 2" key="1">
    <citation type="journal article" date="2015" name="Mol. Plant Microbe Interact.">
        <title>Comparative Genomic Analysis of Pseudomonas chlororaphis PCL1606 Reveals New Insight into Antifungal Compounds Involved in Biocontrol.</title>
        <authorList>
            <person name="Calderon C.E."/>
            <person name="Ramos C."/>
            <person name="de Vicente A."/>
            <person name="Cazorla F.M."/>
        </authorList>
    </citation>
    <scope>NUCLEOTIDE SEQUENCE [LARGE SCALE GENOMIC DNA]</scope>
    <source>
        <strain evidence="1 2">PCL1606</strain>
    </source>
</reference>
<evidence type="ECO:0000313" key="1">
    <source>
        <dbReference type="EMBL" id="AKA22302.1"/>
    </source>
</evidence>
<name>A0A0D5XUA2_9PSED</name>
<dbReference type="EMBL" id="CP011110">
    <property type="protein sequence ID" value="AKA22302.1"/>
    <property type="molecule type" value="Genomic_DNA"/>
</dbReference>
<sequence>MRTDAHTQQTNTCQTPDARFHAIPHCGWGPVDKTGKAQAGSATGYQAQDLFIERPAGYFPAFPQAIKKGDPSAPPWNFVRARRL</sequence>
<gene>
    <name evidence="1" type="ORF">PCL1606_08480</name>
</gene>
<dbReference type="KEGG" id="pcz:PCL1606_08480"/>